<accession>A0AA86N216</accession>
<keyword evidence="2" id="KW-0472">Membrane</keyword>
<keyword evidence="4" id="KW-1185">Reference proteome</keyword>
<evidence type="ECO:0000313" key="3">
    <source>
        <dbReference type="EMBL" id="CAI4033224.1"/>
    </source>
</evidence>
<feature type="region of interest" description="Disordered" evidence="1">
    <location>
        <begin position="1"/>
        <end position="47"/>
    </location>
</feature>
<dbReference type="AlphaFoldDB" id="A0AA86N216"/>
<feature type="transmembrane region" description="Helical" evidence="2">
    <location>
        <begin position="58"/>
        <end position="77"/>
    </location>
</feature>
<evidence type="ECO:0000256" key="1">
    <source>
        <dbReference type="SAM" id="MobiDB-lite"/>
    </source>
</evidence>
<dbReference type="RefSeq" id="WP_289270255.1">
    <property type="nucleotide sequence ID" value="NZ_OX365700.1"/>
</dbReference>
<organism evidence="3 4">
    <name type="scientific">Nitrospira tepida</name>
    <dbReference type="NCBI Taxonomy" id="2973512"/>
    <lineage>
        <taxon>Bacteria</taxon>
        <taxon>Pseudomonadati</taxon>
        <taxon>Nitrospirota</taxon>
        <taxon>Nitrospiria</taxon>
        <taxon>Nitrospirales</taxon>
        <taxon>Nitrospiraceae</taxon>
        <taxon>Nitrospira</taxon>
    </lineage>
</organism>
<dbReference type="KEGG" id="nti:DNFV4_03658"/>
<evidence type="ECO:0000256" key="2">
    <source>
        <dbReference type="SAM" id="Phobius"/>
    </source>
</evidence>
<dbReference type="EMBL" id="OX365700">
    <property type="protein sequence ID" value="CAI4033224.1"/>
    <property type="molecule type" value="Genomic_DNA"/>
</dbReference>
<keyword evidence="2" id="KW-0812">Transmembrane</keyword>
<protein>
    <submittedName>
        <fullName evidence="3">Uncharacterized protein</fullName>
    </submittedName>
</protein>
<gene>
    <name evidence="3" type="ORF">DNFV4_03658</name>
</gene>
<reference evidence="3" key="1">
    <citation type="submission" date="2022-10" db="EMBL/GenBank/DDBJ databases">
        <authorList>
            <person name="Koch H."/>
        </authorList>
    </citation>
    <scope>NUCLEOTIDE SEQUENCE</scope>
    <source>
        <strain evidence="3">DNF</strain>
    </source>
</reference>
<proteinExistence type="predicted"/>
<sequence length="81" mass="8488">MNDPTRTRRAEAVPDIASSAGFGSTGSDQWLGGEAMVGPGYSRSKREAGLREWSHGEALVLMLAGLTLGTALGMLLGRPRS</sequence>
<dbReference type="Proteomes" id="UP001179121">
    <property type="component" value="Chromosome"/>
</dbReference>
<evidence type="ECO:0000313" key="4">
    <source>
        <dbReference type="Proteomes" id="UP001179121"/>
    </source>
</evidence>
<keyword evidence="2" id="KW-1133">Transmembrane helix</keyword>
<feature type="compositionally biased region" description="Basic and acidic residues" evidence="1">
    <location>
        <begin position="1"/>
        <end position="12"/>
    </location>
</feature>
<name>A0AA86N216_9BACT</name>